<dbReference type="PANTHER" id="PTHR34145">
    <property type="entry name" value="OS02G0105600 PROTEIN"/>
    <property type="match status" value="1"/>
</dbReference>
<dbReference type="SUPFAM" id="SSF52047">
    <property type="entry name" value="RNI-like"/>
    <property type="match status" value="1"/>
</dbReference>
<dbReference type="InterPro" id="IPR053772">
    <property type="entry name" value="At1g61320/At1g61330-like"/>
</dbReference>
<dbReference type="InterPro" id="IPR036047">
    <property type="entry name" value="F-box-like_dom_sf"/>
</dbReference>
<dbReference type="InterPro" id="IPR055357">
    <property type="entry name" value="LRR_At1g61320_AtMIF1"/>
</dbReference>
<protein>
    <recommendedName>
        <fullName evidence="2">F-box domain-containing protein</fullName>
    </recommendedName>
</protein>
<dbReference type="InterPro" id="IPR032675">
    <property type="entry name" value="LRR_dom_sf"/>
</dbReference>
<dbReference type="AlphaFoldDB" id="A0ABD2Z0G0"/>
<dbReference type="SUPFAM" id="SSF81383">
    <property type="entry name" value="F-box domain"/>
    <property type="match status" value="1"/>
</dbReference>
<sequence length="468" mass="54102">MATRGRPGSKRCRKSSKDEYDSKDHISKLPDELIISILSLLTLKQAAATSVLSRRWRELWSFTLRLDFLAAEALNLLDRLEGVLVRERHRYVRWVNKVLRSCSKGNNIEEFRVFFNLDISSKKSIDKWLMFALSRKVQRIELNLTLDGGTSSRRDEDCYTFPCKFFIPRKYPGPRLRSMNPCTSFEIKYLRALSLTFVRVTGEAVQDLLRNCPVLEHLSVSDSPDLLKLEICDSSLVLKRLEICYCHMMKFLEIRNTNILSLKYVGKKIDIVLENAPLLVDVYVGGDMTSHMPDVLSLLSSYLSQLDTFALEIRHFKENKMSCLSEKFDNLKHLVVEIDPFCDTGFSLPLMDLLSASPCLQKLSLQVYWSRGPVSRRRIREVVRTPHLNLKQVEFLGYYGNAGDIEFVKNTLANAPQLEKIVVDPRNRWYPYSLDSEEIEQDKATTRRAKRQLNKIVPPQIELVILDL</sequence>
<evidence type="ECO:0000259" key="2">
    <source>
        <dbReference type="PROSITE" id="PS50181"/>
    </source>
</evidence>
<dbReference type="Pfam" id="PF00646">
    <property type="entry name" value="F-box"/>
    <property type="match status" value="1"/>
</dbReference>
<dbReference type="InterPro" id="IPR053781">
    <property type="entry name" value="F-box_AtFBL13-like"/>
</dbReference>
<proteinExistence type="predicted"/>
<dbReference type="CDD" id="cd22160">
    <property type="entry name" value="F-box_AtFBL13-like"/>
    <property type="match status" value="1"/>
</dbReference>
<dbReference type="PANTHER" id="PTHR34145:SF68">
    <property type="entry name" value="FBD DOMAIN-CONTAINING PROTEIN"/>
    <property type="match status" value="1"/>
</dbReference>
<evidence type="ECO:0000313" key="3">
    <source>
        <dbReference type="EMBL" id="KAL3512618.1"/>
    </source>
</evidence>
<dbReference type="EMBL" id="JBJUIK010000011">
    <property type="protein sequence ID" value="KAL3512618.1"/>
    <property type="molecule type" value="Genomic_DNA"/>
</dbReference>
<feature type="region of interest" description="Disordered" evidence="1">
    <location>
        <begin position="1"/>
        <end position="23"/>
    </location>
</feature>
<gene>
    <name evidence="3" type="ORF">ACH5RR_025335</name>
</gene>
<dbReference type="SMART" id="SM00256">
    <property type="entry name" value="FBOX"/>
    <property type="match status" value="1"/>
</dbReference>
<dbReference type="InterPro" id="IPR001810">
    <property type="entry name" value="F-box_dom"/>
</dbReference>
<dbReference type="Proteomes" id="UP001630127">
    <property type="component" value="Unassembled WGS sequence"/>
</dbReference>
<feature type="domain" description="F-box" evidence="2">
    <location>
        <begin position="23"/>
        <end position="59"/>
    </location>
</feature>
<evidence type="ECO:0000313" key="4">
    <source>
        <dbReference type="Proteomes" id="UP001630127"/>
    </source>
</evidence>
<dbReference type="Gene3D" id="3.80.10.10">
    <property type="entry name" value="Ribonuclease Inhibitor"/>
    <property type="match status" value="1"/>
</dbReference>
<comment type="caution">
    <text evidence="3">The sequence shown here is derived from an EMBL/GenBank/DDBJ whole genome shotgun (WGS) entry which is preliminary data.</text>
</comment>
<organism evidence="3 4">
    <name type="scientific">Cinchona calisaya</name>
    <dbReference type="NCBI Taxonomy" id="153742"/>
    <lineage>
        <taxon>Eukaryota</taxon>
        <taxon>Viridiplantae</taxon>
        <taxon>Streptophyta</taxon>
        <taxon>Embryophyta</taxon>
        <taxon>Tracheophyta</taxon>
        <taxon>Spermatophyta</taxon>
        <taxon>Magnoliopsida</taxon>
        <taxon>eudicotyledons</taxon>
        <taxon>Gunneridae</taxon>
        <taxon>Pentapetalae</taxon>
        <taxon>asterids</taxon>
        <taxon>lamiids</taxon>
        <taxon>Gentianales</taxon>
        <taxon>Rubiaceae</taxon>
        <taxon>Cinchonoideae</taxon>
        <taxon>Cinchoneae</taxon>
        <taxon>Cinchona</taxon>
    </lineage>
</organism>
<evidence type="ECO:0000256" key="1">
    <source>
        <dbReference type="SAM" id="MobiDB-lite"/>
    </source>
</evidence>
<dbReference type="PROSITE" id="PS50181">
    <property type="entry name" value="FBOX"/>
    <property type="match status" value="1"/>
</dbReference>
<reference evidence="3 4" key="1">
    <citation type="submission" date="2024-11" db="EMBL/GenBank/DDBJ databases">
        <title>A near-complete genome assembly of Cinchona calisaya.</title>
        <authorList>
            <person name="Lian D.C."/>
            <person name="Zhao X.W."/>
            <person name="Wei L."/>
        </authorList>
    </citation>
    <scope>NUCLEOTIDE SEQUENCE [LARGE SCALE GENOMIC DNA]</scope>
    <source>
        <tissue evidence="3">Nenye</tissue>
    </source>
</reference>
<accession>A0ABD2Z0G0</accession>
<name>A0ABD2Z0G0_9GENT</name>
<keyword evidence="4" id="KW-1185">Reference proteome</keyword>
<dbReference type="Pfam" id="PF23622">
    <property type="entry name" value="LRR_At1g61320_AtMIF1"/>
    <property type="match status" value="1"/>
</dbReference>
<dbReference type="Gene3D" id="1.20.1280.50">
    <property type="match status" value="1"/>
</dbReference>